<sequence>MSWKHVCCVLGLSSFIAAPVHADVDAISVVWHNDLFAGKDGGGYTNGLFFSWYDLHEDNLATAKPPLLTRPVSWLVGDEYDSAFSAHTFGQVMSTPRDISKVEPDPNDAPYAGILFLRSSWFVVNDDVADNVSLTVGVLGPASGAEKAQKLIHNITGSTEPKGWDSQLKNEILGQVARGRVWRFAHDDSDRFDVVGMANIDVGNLESSVGTGALVRYGSGLVKSFPSTAMLTGRITNPIAIEGGWYFYLGASAEYVHNAIIINGNTFRSSPSASLRHDQYTVLAGFAFSWDSLMVSLAYADGSSLDKLATSRQTFGAVTLAWRL</sequence>
<dbReference type="SUPFAM" id="SSF56935">
    <property type="entry name" value="Porins"/>
    <property type="match status" value="1"/>
</dbReference>
<dbReference type="Gene3D" id="2.40.128.140">
    <property type="entry name" value="Outer membrane protein"/>
    <property type="match status" value="1"/>
</dbReference>
<reference evidence="2" key="1">
    <citation type="submission" date="2018-07" db="EMBL/GenBank/DDBJ databases">
        <title>Genome assembly of strain Ka43.</title>
        <authorList>
            <person name="Kukolya J."/>
            <person name="Nagy I."/>
            <person name="Horvath B."/>
            <person name="Toth A."/>
        </authorList>
    </citation>
    <scope>NUCLEOTIDE SEQUENCE</scope>
    <source>
        <strain evidence="2">KB43</strain>
    </source>
</reference>
<keyword evidence="1" id="KW-0732">Signal</keyword>
<gene>
    <name evidence="2" type="ORF">C4F51_01815</name>
</gene>
<comment type="caution">
    <text evidence="2">The sequence shown here is derived from an EMBL/GenBank/DDBJ whole genome shotgun (WGS) entry which is preliminary data.</text>
</comment>
<dbReference type="Pfam" id="PF09982">
    <property type="entry name" value="LpxR"/>
    <property type="match status" value="1"/>
</dbReference>
<dbReference type="InterPro" id="IPR037107">
    <property type="entry name" value="Put_OMP_sf"/>
</dbReference>
<dbReference type="EMBL" id="PRDL01000001">
    <property type="protein sequence ID" value="MBE8715924.1"/>
    <property type="molecule type" value="Genomic_DNA"/>
</dbReference>
<feature type="signal peptide" evidence="1">
    <location>
        <begin position="1"/>
        <end position="22"/>
    </location>
</feature>
<evidence type="ECO:0000313" key="3">
    <source>
        <dbReference type="Proteomes" id="UP000652567"/>
    </source>
</evidence>
<evidence type="ECO:0000313" key="2">
    <source>
        <dbReference type="EMBL" id="MBE8715924.1"/>
    </source>
</evidence>
<proteinExistence type="predicted"/>
<name>A0A928V4D9_9GAMM</name>
<dbReference type="AlphaFoldDB" id="A0A928V4D9"/>
<dbReference type="Proteomes" id="UP000652567">
    <property type="component" value="Unassembled WGS sequence"/>
</dbReference>
<dbReference type="InterPro" id="IPR018707">
    <property type="entry name" value="LpxR"/>
</dbReference>
<evidence type="ECO:0000256" key="1">
    <source>
        <dbReference type="SAM" id="SignalP"/>
    </source>
</evidence>
<keyword evidence="3" id="KW-1185">Reference proteome</keyword>
<organism evidence="2 3">
    <name type="scientific">Cellvibrio polysaccharolyticus</name>
    <dbReference type="NCBI Taxonomy" id="2082724"/>
    <lineage>
        <taxon>Bacteria</taxon>
        <taxon>Pseudomonadati</taxon>
        <taxon>Pseudomonadota</taxon>
        <taxon>Gammaproteobacteria</taxon>
        <taxon>Cellvibrionales</taxon>
        <taxon>Cellvibrionaceae</taxon>
        <taxon>Cellvibrio</taxon>
    </lineage>
</organism>
<dbReference type="RefSeq" id="WP_193906636.1">
    <property type="nucleotide sequence ID" value="NZ_PRDL01000001.1"/>
</dbReference>
<protein>
    <submittedName>
        <fullName evidence="2">Lipid A deacylase LpxR family protein</fullName>
    </submittedName>
</protein>
<feature type="chain" id="PRO_5037771031" evidence="1">
    <location>
        <begin position="23"/>
        <end position="324"/>
    </location>
</feature>
<accession>A0A928V4D9</accession>